<feature type="region of interest" description="Disordered" evidence="1">
    <location>
        <begin position="1"/>
        <end position="67"/>
    </location>
</feature>
<keyword evidence="3" id="KW-1185">Reference proteome</keyword>
<dbReference type="EMBL" id="OW152827">
    <property type="protein sequence ID" value="CAH2043798.1"/>
    <property type="molecule type" value="Genomic_DNA"/>
</dbReference>
<feature type="non-terminal residue" evidence="2">
    <location>
        <position position="1"/>
    </location>
</feature>
<feature type="compositionally biased region" description="Polar residues" evidence="1">
    <location>
        <begin position="35"/>
        <end position="44"/>
    </location>
</feature>
<accession>A0ABN8I1Q6</accession>
<sequence>MHKRVGSVHAPYGRARRQRRAHPLRRLPITRPCVATNSPSPLCDTTNTSNTFTTQTAKTNVSTDPGT</sequence>
<feature type="compositionally biased region" description="Basic residues" evidence="1">
    <location>
        <begin position="14"/>
        <end position="25"/>
    </location>
</feature>
<dbReference type="Proteomes" id="UP000837857">
    <property type="component" value="Chromosome 15"/>
</dbReference>
<reference evidence="2" key="1">
    <citation type="submission" date="2022-03" db="EMBL/GenBank/DDBJ databases">
        <authorList>
            <person name="Martin H S."/>
        </authorList>
    </citation>
    <scope>NUCLEOTIDE SEQUENCE</scope>
</reference>
<name>A0ABN8I1Q6_9NEOP</name>
<evidence type="ECO:0000256" key="1">
    <source>
        <dbReference type="SAM" id="MobiDB-lite"/>
    </source>
</evidence>
<gene>
    <name evidence="2" type="ORF">IPOD504_LOCUS4451</name>
</gene>
<feature type="compositionally biased region" description="Low complexity" evidence="1">
    <location>
        <begin position="45"/>
        <end position="60"/>
    </location>
</feature>
<evidence type="ECO:0000313" key="3">
    <source>
        <dbReference type="Proteomes" id="UP000837857"/>
    </source>
</evidence>
<proteinExistence type="predicted"/>
<organism evidence="2 3">
    <name type="scientific">Iphiclides podalirius</name>
    <name type="common">scarce swallowtail</name>
    <dbReference type="NCBI Taxonomy" id="110791"/>
    <lineage>
        <taxon>Eukaryota</taxon>
        <taxon>Metazoa</taxon>
        <taxon>Ecdysozoa</taxon>
        <taxon>Arthropoda</taxon>
        <taxon>Hexapoda</taxon>
        <taxon>Insecta</taxon>
        <taxon>Pterygota</taxon>
        <taxon>Neoptera</taxon>
        <taxon>Endopterygota</taxon>
        <taxon>Lepidoptera</taxon>
        <taxon>Glossata</taxon>
        <taxon>Ditrysia</taxon>
        <taxon>Papilionoidea</taxon>
        <taxon>Papilionidae</taxon>
        <taxon>Papilioninae</taxon>
        <taxon>Iphiclides</taxon>
    </lineage>
</organism>
<evidence type="ECO:0000313" key="2">
    <source>
        <dbReference type="EMBL" id="CAH2043798.1"/>
    </source>
</evidence>
<protein>
    <submittedName>
        <fullName evidence="2">Uncharacterized protein</fullName>
    </submittedName>
</protein>